<dbReference type="Proteomes" id="UP000261420">
    <property type="component" value="Unplaced"/>
</dbReference>
<dbReference type="SMART" id="SM00180">
    <property type="entry name" value="EGF_Lam"/>
    <property type="match status" value="1"/>
</dbReference>
<dbReference type="PROSITE" id="PS51117">
    <property type="entry name" value="LAMININ_NTER"/>
    <property type="match status" value="1"/>
</dbReference>
<evidence type="ECO:0000256" key="1">
    <source>
        <dbReference type="ARBA" id="ARBA00023157"/>
    </source>
</evidence>
<dbReference type="GO" id="GO:0043256">
    <property type="term" value="C:laminin complex"/>
    <property type="evidence" value="ECO:0007669"/>
    <property type="project" value="TreeGrafter"/>
</dbReference>
<dbReference type="SMART" id="SM00136">
    <property type="entry name" value="LamNT"/>
    <property type="match status" value="1"/>
</dbReference>
<evidence type="ECO:0000259" key="3">
    <source>
        <dbReference type="PROSITE" id="PS51117"/>
    </source>
</evidence>
<protein>
    <recommendedName>
        <fullName evidence="3">Laminin N-terminal domain-containing protein</fullName>
    </recommendedName>
</protein>
<accession>A0A3B4TXK0</accession>
<dbReference type="OMA" id="YMATDCE"/>
<dbReference type="GeneTree" id="ENSGT00940000165244"/>
<feature type="domain" description="Laminin N-terminal" evidence="3">
    <location>
        <begin position="8"/>
        <end position="211"/>
    </location>
</feature>
<proteinExistence type="predicted"/>
<dbReference type="Pfam" id="PF00053">
    <property type="entry name" value="EGF_laminin"/>
    <property type="match status" value="1"/>
</dbReference>
<name>A0A3B4TXK0_SERDU</name>
<evidence type="ECO:0000256" key="2">
    <source>
        <dbReference type="ARBA" id="ARBA00023292"/>
    </source>
</evidence>
<dbReference type="CDD" id="cd00055">
    <property type="entry name" value="EGF_Lam"/>
    <property type="match status" value="1"/>
</dbReference>
<dbReference type="PANTHER" id="PTHR10574:SF268">
    <property type="entry name" value="LAMININ SUBUNIT BETA-3"/>
    <property type="match status" value="1"/>
</dbReference>
<dbReference type="Pfam" id="PF00055">
    <property type="entry name" value="Laminin_N"/>
    <property type="match status" value="1"/>
</dbReference>
<dbReference type="InterPro" id="IPR002049">
    <property type="entry name" value="LE_dom"/>
</dbReference>
<dbReference type="GO" id="GO:0009888">
    <property type="term" value="P:tissue development"/>
    <property type="evidence" value="ECO:0007669"/>
    <property type="project" value="TreeGrafter"/>
</dbReference>
<keyword evidence="1" id="KW-1015">Disulfide bond</keyword>
<dbReference type="GO" id="GO:0007411">
    <property type="term" value="P:axon guidance"/>
    <property type="evidence" value="ECO:0007669"/>
    <property type="project" value="TreeGrafter"/>
</dbReference>
<dbReference type="Ensembl" id="ENSSDUT00000011241.1">
    <property type="protein sequence ID" value="ENSSDUP00000011039.1"/>
    <property type="gene ID" value="ENSSDUG00000008056.1"/>
</dbReference>
<dbReference type="STRING" id="41447.ENSSDUP00000011039"/>
<reference evidence="4" key="2">
    <citation type="submission" date="2025-09" db="UniProtKB">
        <authorList>
            <consortium name="Ensembl"/>
        </authorList>
    </citation>
    <scope>IDENTIFICATION</scope>
</reference>
<keyword evidence="5" id="KW-1185">Reference proteome</keyword>
<keyword evidence="2" id="KW-0424">Laminin EGF-like domain</keyword>
<dbReference type="Gene3D" id="2.60.120.260">
    <property type="entry name" value="Galactose-binding domain-like"/>
    <property type="match status" value="2"/>
</dbReference>
<reference evidence="4" key="1">
    <citation type="submission" date="2025-08" db="UniProtKB">
        <authorList>
            <consortium name="Ensembl"/>
        </authorList>
    </citation>
    <scope>IDENTIFICATION</scope>
</reference>
<dbReference type="InterPro" id="IPR050440">
    <property type="entry name" value="Laminin/Netrin_ECM"/>
</dbReference>
<dbReference type="GO" id="GO:0034446">
    <property type="term" value="P:substrate adhesion-dependent cell spreading"/>
    <property type="evidence" value="ECO:0007669"/>
    <property type="project" value="TreeGrafter"/>
</dbReference>
<dbReference type="PANTHER" id="PTHR10574">
    <property type="entry name" value="NETRIN/LAMININ-RELATED"/>
    <property type="match status" value="1"/>
</dbReference>
<evidence type="ECO:0000313" key="4">
    <source>
        <dbReference type="Ensembl" id="ENSSDUP00000011039.1"/>
    </source>
</evidence>
<dbReference type="Gene3D" id="2.170.300.10">
    <property type="entry name" value="Tie2 ligand-binding domain superfamily"/>
    <property type="match status" value="1"/>
</dbReference>
<organism evidence="4 5">
    <name type="scientific">Seriola dumerili</name>
    <name type="common">Greater amberjack</name>
    <name type="synonym">Caranx dumerili</name>
    <dbReference type="NCBI Taxonomy" id="41447"/>
    <lineage>
        <taxon>Eukaryota</taxon>
        <taxon>Metazoa</taxon>
        <taxon>Chordata</taxon>
        <taxon>Craniata</taxon>
        <taxon>Vertebrata</taxon>
        <taxon>Euteleostomi</taxon>
        <taxon>Actinopterygii</taxon>
        <taxon>Neopterygii</taxon>
        <taxon>Teleostei</taxon>
        <taxon>Neoteleostei</taxon>
        <taxon>Acanthomorphata</taxon>
        <taxon>Carangaria</taxon>
        <taxon>Carangiformes</taxon>
        <taxon>Carangidae</taxon>
        <taxon>Seriola</taxon>
    </lineage>
</organism>
<sequence>SQAQTDCSWGACYPPSNDLLLGRSHQLHTSSTCGLTGSEVYCTPYQLRRMKCCPCDSRNPNGQLAHTIQEVLSTSAPDRWWQSKKMNGPRPSALVIERTLDNGRTWEPALHLATDCRRAFPRVPTATPLTLEDTYCYTLPPIGTNPYQDHTIEFSPLRQYAYVPTPNSQKIEVSGLTGLRVRLTELGDVPRLPGRSLSRFYALKEMRVMGSCMCHGHANRCLPETHNSPLSNCDCQHNTAGMNCERCAELYNDLPWRPAEEGNTHTC</sequence>
<dbReference type="GO" id="GO:0070831">
    <property type="term" value="P:basement membrane assembly"/>
    <property type="evidence" value="ECO:0007669"/>
    <property type="project" value="TreeGrafter"/>
</dbReference>
<dbReference type="AlphaFoldDB" id="A0A3B4TXK0"/>
<evidence type="ECO:0000313" key="5">
    <source>
        <dbReference type="Proteomes" id="UP000261420"/>
    </source>
</evidence>
<dbReference type="SUPFAM" id="SSF57196">
    <property type="entry name" value="EGF/Laminin"/>
    <property type="match status" value="1"/>
</dbReference>
<dbReference type="InterPro" id="IPR008211">
    <property type="entry name" value="Laminin_N"/>
</dbReference>
<dbReference type="GO" id="GO:0016477">
    <property type="term" value="P:cell migration"/>
    <property type="evidence" value="ECO:0007669"/>
    <property type="project" value="TreeGrafter"/>
</dbReference>
<dbReference type="GO" id="GO:0009887">
    <property type="term" value="P:animal organ morphogenesis"/>
    <property type="evidence" value="ECO:0007669"/>
    <property type="project" value="TreeGrafter"/>
</dbReference>